<dbReference type="EMBL" id="JACXIY010000014">
    <property type="protein sequence ID" value="MBD2869290.1"/>
    <property type="molecule type" value="Genomic_DNA"/>
</dbReference>
<dbReference type="AlphaFoldDB" id="A0A927CPE5"/>
<keyword evidence="1" id="KW-0472">Membrane</keyword>
<accession>A0A927CPE5</accession>
<protein>
    <submittedName>
        <fullName evidence="2">Uncharacterized protein</fullName>
    </submittedName>
</protein>
<gene>
    <name evidence="2" type="ORF">IDH41_11945</name>
</gene>
<keyword evidence="3" id="KW-1185">Reference proteome</keyword>
<evidence type="ECO:0000313" key="2">
    <source>
        <dbReference type="EMBL" id="MBD2869290.1"/>
    </source>
</evidence>
<feature type="transmembrane region" description="Helical" evidence="1">
    <location>
        <begin position="12"/>
        <end position="33"/>
    </location>
</feature>
<sequence>MTSKKERSKSSLSLIFPAIRVSFFFIIPDVIFYDDVNELAERGSIIIGGSHGSRICPVRDLDPIFAPGFRVPVYIIGRTQVKDMSEVWITIVILIVQELYWYWLIGNAESEMDIDLIRIFTGCRRDGKWFASQVRRQVQRIIIEISYPFLNMVNIHG</sequence>
<feature type="transmembrane region" description="Helical" evidence="1">
    <location>
        <begin position="87"/>
        <end position="105"/>
    </location>
</feature>
<evidence type="ECO:0000313" key="3">
    <source>
        <dbReference type="Proteomes" id="UP000632125"/>
    </source>
</evidence>
<keyword evidence="1" id="KW-0812">Transmembrane</keyword>
<evidence type="ECO:0000256" key="1">
    <source>
        <dbReference type="SAM" id="Phobius"/>
    </source>
</evidence>
<comment type="caution">
    <text evidence="2">The sequence shown here is derived from an EMBL/GenBank/DDBJ whole genome shotgun (WGS) entry which is preliminary data.</text>
</comment>
<keyword evidence="1" id="KW-1133">Transmembrane helix</keyword>
<dbReference type="Proteomes" id="UP000632125">
    <property type="component" value="Unassembled WGS sequence"/>
</dbReference>
<organism evidence="2 3">
    <name type="scientific">Paenibacillus arenilitoris</name>
    <dbReference type="NCBI Taxonomy" id="2772299"/>
    <lineage>
        <taxon>Bacteria</taxon>
        <taxon>Bacillati</taxon>
        <taxon>Bacillota</taxon>
        <taxon>Bacilli</taxon>
        <taxon>Bacillales</taxon>
        <taxon>Paenibacillaceae</taxon>
        <taxon>Paenibacillus</taxon>
    </lineage>
</organism>
<reference evidence="2" key="1">
    <citation type="submission" date="2020-09" db="EMBL/GenBank/DDBJ databases">
        <title>A novel bacterium of genus Paenibacillus, isolated from South China Sea.</title>
        <authorList>
            <person name="Huang H."/>
            <person name="Mo K."/>
            <person name="Hu Y."/>
        </authorList>
    </citation>
    <scope>NUCLEOTIDE SEQUENCE</scope>
    <source>
        <strain evidence="2">IB182493</strain>
    </source>
</reference>
<dbReference type="RefSeq" id="WP_190861270.1">
    <property type="nucleotide sequence ID" value="NZ_JACXIY010000014.1"/>
</dbReference>
<name>A0A927CPE5_9BACL</name>
<proteinExistence type="predicted"/>